<dbReference type="PANTHER" id="PTHR23514">
    <property type="entry name" value="BYPASS OF STOP CODON PROTEIN 6"/>
    <property type="match status" value="1"/>
</dbReference>
<keyword evidence="3 6" id="KW-1133">Transmembrane helix</keyword>
<dbReference type="InterPro" id="IPR051788">
    <property type="entry name" value="MFS_Transporter"/>
</dbReference>
<comment type="caution">
    <text evidence="8">The sequence shown here is derived from an EMBL/GenBank/DDBJ whole genome shotgun (WGS) entry which is preliminary data.</text>
</comment>
<evidence type="ECO:0000256" key="5">
    <source>
        <dbReference type="SAM" id="MobiDB-lite"/>
    </source>
</evidence>
<evidence type="ECO:0000313" key="9">
    <source>
        <dbReference type="Proteomes" id="UP000694287"/>
    </source>
</evidence>
<evidence type="ECO:0000256" key="1">
    <source>
        <dbReference type="ARBA" id="ARBA00004141"/>
    </source>
</evidence>
<evidence type="ECO:0000259" key="7">
    <source>
        <dbReference type="PROSITE" id="PS50850"/>
    </source>
</evidence>
<feature type="region of interest" description="Disordered" evidence="5">
    <location>
        <begin position="389"/>
        <end position="408"/>
    </location>
</feature>
<evidence type="ECO:0000313" key="8">
    <source>
        <dbReference type="EMBL" id="MBW0132865.1"/>
    </source>
</evidence>
<feature type="transmembrane region" description="Helical" evidence="6">
    <location>
        <begin position="339"/>
        <end position="360"/>
    </location>
</feature>
<feature type="transmembrane region" description="Helical" evidence="6">
    <location>
        <begin position="80"/>
        <end position="99"/>
    </location>
</feature>
<feature type="transmembrane region" description="Helical" evidence="6">
    <location>
        <begin position="366"/>
        <end position="387"/>
    </location>
</feature>
<reference evidence="8 9" key="1">
    <citation type="submission" date="2020-11" db="EMBL/GenBank/DDBJ databases">
        <title>Pseudonocardia abyssalis sp. nov. and Pseudonocardia oceani sp. nov., description and phylogenomic analysis of two novel actinomycetes isolated from the deep Southern Ocean.</title>
        <authorList>
            <person name="Parra J."/>
        </authorList>
    </citation>
    <scope>NUCLEOTIDE SEQUENCE [LARGE SCALE GENOMIC DNA]</scope>
    <source>
        <strain evidence="8 9">KRD-168</strain>
    </source>
</reference>
<feature type="domain" description="Major facilitator superfamily (MFS) profile" evidence="7">
    <location>
        <begin position="14"/>
        <end position="408"/>
    </location>
</feature>
<dbReference type="PANTHER" id="PTHR23514:SF13">
    <property type="entry name" value="INNER MEMBRANE PROTEIN YBJJ"/>
    <property type="match status" value="1"/>
</dbReference>
<dbReference type="Proteomes" id="UP000694287">
    <property type="component" value="Unassembled WGS sequence"/>
</dbReference>
<keyword evidence="4 6" id="KW-0472">Membrane</keyword>
<dbReference type="InterPro" id="IPR011701">
    <property type="entry name" value="MFS"/>
</dbReference>
<feature type="transmembrane region" description="Helical" evidence="6">
    <location>
        <begin position="144"/>
        <end position="163"/>
    </location>
</feature>
<proteinExistence type="predicted"/>
<evidence type="ECO:0000256" key="3">
    <source>
        <dbReference type="ARBA" id="ARBA00022989"/>
    </source>
</evidence>
<evidence type="ECO:0000256" key="2">
    <source>
        <dbReference type="ARBA" id="ARBA00022692"/>
    </source>
</evidence>
<evidence type="ECO:0000256" key="4">
    <source>
        <dbReference type="ARBA" id="ARBA00023136"/>
    </source>
</evidence>
<feature type="transmembrane region" description="Helical" evidence="6">
    <location>
        <begin position="169"/>
        <end position="192"/>
    </location>
</feature>
<feature type="transmembrane region" description="Helical" evidence="6">
    <location>
        <begin position="281"/>
        <end position="299"/>
    </location>
</feature>
<comment type="subcellular location">
    <subcellularLocation>
        <location evidence="1">Membrane</location>
        <topology evidence="1">Multi-pass membrane protein</topology>
    </subcellularLocation>
</comment>
<protein>
    <submittedName>
        <fullName evidence="8">MFS transporter</fullName>
    </submittedName>
</protein>
<feature type="transmembrane region" description="Helical" evidence="6">
    <location>
        <begin position="16"/>
        <end position="34"/>
    </location>
</feature>
<keyword evidence="2 6" id="KW-0812">Transmembrane</keyword>
<dbReference type="CDD" id="cd17393">
    <property type="entry name" value="MFS_MosC_like"/>
    <property type="match status" value="1"/>
</dbReference>
<keyword evidence="9" id="KW-1185">Reference proteome</keyword>
<feature type="transmembrane region" description="Helical" evidence="6">
    <location>
        <begin position="105"/>
        <end position="124"/>
    </location>
</feature>
<dbReference type="Pfam" id="PF07690">
    <property type="entry name" value="MFS_1"/>
    <property type="match status" value="2"/>
</dbReference>
<feature type="transmembrane region" description="Helical" evidence="6">
    <location>
        <begin position="305"/>
        <end position="327"/>
    </location>
</feature>
<sequence length="408" mass="40438">MRREHVVTTELRRARNAVVVAFAVNGLAFASFISRTPAIADGLGLTTAQLALMLLCLSVGSVAGLPLAGPLVARLGPGRSVLAAALTETAGLASLATGLLTGTVLPAAVGLVITGLGTGVWDVAMNVAGAEVEQRRGRTLMPRLHAAFSVGTVTGAGIGAATAATGVPLAAQIVGVVVLIPIVMTVAVRGFLPSTPAPTKAEGGSGVLAAWREPRTLLIGVLVLGFAFTEGSANDWIAYALVDGYGSSETVGAIAFGMFVTAMTIGRTFGGSALERFGRVVVLRAAAGLALVGLLLVLVGGSVPVALAGALLWGLGASLGFPVGMSAAADDPAMAAARVSVVSSVGYTAFLAGPPLIGLLAQDAGILRALFVVLGALMIGLLATGAARPTGTTRTPAEPARPRGSAAG</sequence>
<name>A0ABS6UKT1_9PSEU</name>
<dbReference type="EMBL" id="JADQDK010000001">
    <property type="protein sequence ID" value="MBW0132865.1"/>
    <property type="molecule type" value="Genomic_DNA"/>
</dbReference>
<feature type="transmembrane region" description="Helical" evidence="6">
    <location>
        <begin position="251"/>
        <end position="269"/>
    </location>
</feature>
<feature type="transmembrane region" description="Helical" evidence="6">
    <location>
        <begin position="46"/>
        <end position="68"/>
    </location>
</feature>
<dbReference type="PROSITE" id="PS50850">
    <property type="entry name" value="MFS"/>
    <property type="match status" value="1"/>
</dbReference>
<feature type="transmembrane region" description="Helical" evidence="6">
    <location>
        <begin position="217"/>
        <end position="239"/>
    </location>
</feature>
<accession>A0ABS6UKT1</accession>
<evidence type="ECO:0000256" key="6">
    <source>
        <dbReference type="SAM" id="Phobius"/>
    </source>
</evidence>
<organism evidence="8 9">
    <name type="scientific">Pseudonocardia abyssalis</name>
    <dbReference type="NCBI Taxonomy" id="2792008"/>
    <lineage>
        <taxon>Bacteria</taxon>
        <taxon>Bacillati</taxon>
        <taxon>Actinomycetota</taxon>
        <taxon>Actinomycetes</taxon>
        <taxon>Pseudonocardiales</taxon>
        <taxon>Pseudonocardiaceae</taxon>
        <taxon>Pseudonocardia</taxon>
    </lineage>
</organism>
<gene>
    <name evidence="8" type="ORF">I4I81_01155</name>
</gene>
<dbReference type="InterPro" id="IPR020846">
    <property type="entry name" value="MFS_dom"/>
</dbReference>